<dbReference type="Proteomes" id="UP000789525">
    <property type="component" value="Unassembled WGS sequence"/>
</dbReference>
<protein>
    <submittedName>
        <fullName evidence="1">15167_t:CDS:1</fullName>
    </submittedName>
</protein>
<dbReference type="EMBL" id="CAJVPT010043525">
    <property type="protein sequence ID" value="CAG8732474.1"/>
    <property type="molecule type" value="Genomic_DNA"/>
</dbReference>
<evidence type="ECO:0000313" key="1">
    <source>
        <dbReference type="EMBL" id="CAG8732474.1"/>
    </source>
</evidence>
<sequence>KLQEELKRLKDENETIREELLYNKSIDEQHKERLDKIISLVNRKTLAEQLNEELQEENHKVKELYNQLNKEFNDIVSYQQQEIKKLQTREQILETKLSSFETERNLLNNRNKILKDQVSEIKETFKTKYEEKIKGLEKRLKESMTTLETSTLEYEERIRGLNKELKELKKYEQISQKIMEIFKRKKIQEK</sequence>
<name>A0ACA9Q6M6_9GLOM</name>
<feature type="non-terminal residue" evidence="1">
    <location>
        <position position="1"/>
    </location>
</feature>
<keyword evidence="2" id="KW-1185">Reference proteome</keyword>
<gene>
    <name evidence="1" type="ORF">ACOLOM_LOCUS11728</name>
</gene>
<comment type="caution">
    <text evidence="1">The sequence shown here is derived from an EMBL/GenBank/DDBJ whole genome shotgun (WGS) entry which is preliminary data.</text>
</comment>
<proteinExistence type="predicted"/>
<accession>A0ACA9Q6M6</accession>
<evidence type="ECO:0000313" key="2">
    <source>
        <dbReference type="Proteomes" id="UP000789525"/>
    </source>
</evidence>
<organism evidence="1 2">
    <name type="scientific">Acaulospora colombiana</name>
    <dbReference type="NCBI Taxonomy" id="27376"/>
    <lineage>
        <taxon>Eukaryota</taxon>
        <taxon>Fungi</taxon>
        <taxon>Fungi incertae sedis</taxon>
        <taxon>Mucoromycota</taxon>
        <taxon>Glomeromycotina</taxon>
        <taxon>Glomeromycetes</taxon>
        <taxon>Diversisporales</taxon>
        <taxon>Acaulosporaceae</taxon>
        <taxon>Acaulospora</taxon>
    </lineage>
</organism>
<reference evidence="1" key="1">
    <citation type="submission" date="2021-06" db="EMBL/GenBank/DDBJ databases">
        <authorList>
            <person name="Kallberg Y."/>
            <person name="Tangrot J."/>
            <person name="Rosling A."/>
        </authorList>
    </citation>
    <scope>NUCLEOTIDE SEQUENCE</scope>
    <source>
        <strain evidence="1">CL356</strain>
    </source>
</reference>